<organism evidence="2">
    <name type="scientific">Arundo donax</name>
    <name type="common">Giant reed</name>
    <name type="synonym">Donax arundinaceus</name>
    <dbReference type="NCBI Taxonomy" id="35708"/>
    <lineage>
        <taxon>Eukaryota</taxon>
        <taxon>Viridiplantae</taxon>
        <taxon>Streptophyta</taxon>
        <taxon>Embryophyta</taxon>
        <taxon>Tracheophyta</taxon>
        <taxon>Spermatophyta</taxon>
        <taxon>Magnoliopsida</taxon>
        <taxon>Liliopsida</taxon>
        <taxon>Poales</taxon>
        <taxon>Poaceae</taxon>
        <taxon>PACMAD clade</taxon>
        <taxon>Arundinoideae</taxon>
        <taxon>Arundineae</taxon>
        <taxon>Arundo</taxon>
    </lineage>
</organism>
<sequence length="30" mass="3400">MVSSRQNDRKWQSNQCNGSSKNPSPICALY</sequence>
<accession>A0A0A9KJT2</accession>
<name>A0A0A9KJT2_ARUDO</name>
<dbReference type="AlphaFoldDB" id="A0A0A9KJT2"/>
<dbReference type="EMBL" id="GBRH01161440">
    <property type="protein sequence ID" value="JAE36456.1"/>
    <property type="molecule type" value="Transcribed_RNA"/>
</dbReference>
<reference evidence="2" key="1">
    <citation type="submission" date="2014-09" db="EMBL/GenBank/DDBJ databases">
        <authorList>
            <person name="Magalhaes I.L.F."/>
            <person name="Oliveira U."/>
            <person name="Santos F.R."/>
            <person name="Vidigal T.H.D.A."/>
            <person name="Brescovit A.D."/>
            <person name="Santos A.J."/>
        </authorList>
    </citation>
    <scope>NUCLEOTIDE SEQUENCE</scope>
    <source>
        <tissue evidence="2">Shoot tissue taken approximately 20 cm above the soil surface</tissue>
    </source>
</reference>
<evidence type="ECO:0000313" key="2">
    <source>
        <dbReference type="EMBL" id="JAE36456.1"/>
    </source>
</evidence>
<protein>
    <submittedName>
        <fullName evidence="2">Uncharacterized protein</fullName>
    </submittedName>
</protein>
<proteinExistence type="predicted"/>
<reference evidence="2" key="2">
    <citation type="journal article" date="2015" name="Data Brief">
        <title>Shoot transcriptome of the giant reed, Arundo donax.</title>
        <authorList>
            <person name="Barrero R.A."/>
            <person name="Guerrero F.D."/>
            <person name="Moolhuijzen P."/>
            <person name="Goolsby J.A."/>
            <person name="Tidwell J."/>
            <person name="Bellgard S.E."/>
            <person name="Bellgard M.I."/>
        </authorList>
    </citation>
    <scope>NUCLEOTIDE SEQUENCE</scope>
    <source>
        <tissue evidence="2">Shoot tissue taken approximately 20 cm above the soil surface</tissue>
    </source>
</reference>
<feature type="compositionally biased region" description="Basic and acidic residues" evidence="1">
    <location>
        <begin position="1"/>
        <end position="11"/>
    </location>
</feature>
<feature type="compositionally biased region" description="Polar residues" evidence="1">
    <location>
        <begin position="12"/>
        <end position="23"/>
    </location>
</feature>
<evidence type="ECO:0000256" key="1">
    <source>
        <dbReference type="SAM" id="MobiDB-lite"/>
    </source>
</evidence>
<feature type="region of interest" description="Disordered" evidence="1">
    <location>
        <begin position="1"/>
        <end position="30"/>
    </location>
</feature>